<dbReference type="GeneID" id="583083"/>
<reference evidence="8" key="1">
    <citation type="submission" date="2015-02" db="EMBL/GenBank/DDBJ databases">
        <title>Genome sequencing for Strongylocentrotus purpuratus.</title>
        <authorList>
            <person name="Murali S."/>
            <person name="Liu Y."/>
            <person name="Vee V."/>
            <person name="English A."/>
            <person name="Wang M."/>
            <person name="Skinner E."/>
            <person name="Han Y."/>
            <person name="Muzny D.M."/>
            <person name="Worley K.C."/>
            <person name="Gibbs R.A."/>
        </authorList>
    </citation>
    <scope>NUCLEOTIDE SEQUENCE</scope>
</reference>
<evidence type="ECO:0000259" key="6">
    <source>
        <dbReference type="PROSITE" id="PS51132"/>
    </source>
</evidence>
<evidence type="ECO:0000256" key="3">
    <source>
        <dbReference type="PROSITE-ProRule" id="PRU00446"/>
    </source>
</evidence>
<comment type="caution">
    <text evidence="3">Lacks conserved residue(s) required for the propagation of feature annotation.</text>
</comment>
<dbReference type="SMART" id="SM00284">
    <property type="entry name" value="OLF"/>
    <property type="match status" value="1"/>
</dbReference>
<feature type="region of interest" description="Disordered" evidence="4">
    <location>
        <begin position="463"/>
        <end position="485"/>
    </location>
</feature>
<dbReference type="InterPro" id="IPR050605">
    <property type="entry name" value="Olfactomedin-like_domain"/>
</dbReference>
<dbReference type="Pfam" id="PF02191">
    <property type="entry name" value="OLF"/>
    <property type="match status" value="1"/>
</dbReference>
<sequence>MATDKQNECSCSFHIRILYFAFSILCFLTISMFVLTFCYVTQLRETRLCLPEASGEPYVRGTATISQSDRSQREFAGMGGHPNANTLNENFHQIFEDGNDLEAEKGRKHGAEKGENGIYSEKTRNLSAIREEDGDISRRARRNVNGADGRRLQVLATVPISIPLSSIANVCNWTNGECPTGPKGNPGPVGLTGQIGQRGLPGPRGEPGVRGKRGDRGPKGQAGENGDRGARGEKGDMGLSGPQGPPGIQGTQIDNCSCLGTRRSTADTHGVESIPLQELENKMRRILLQSSISGVVTIANDTSDTAELTISSFKSVKRSSSTPLATSSGESTGVQNDVTDDAYAAQDSEVDLGSDNHDARQPQALDQDRTLKQSENTRLRAGNDRIAEGTITDTAATKTDVPTLLPAHALSTESRTMVLNAQETSEGSGPPFSDNEAEESAFLTGRNGANNINLVDDQEGMVTEPSKMTSDPNLQQMTTQGSTAEGEVTRMGIDEQKLMNISALLQRLNELTANKTSLLNFVQMSIAKTVTCGCPGPPGPVGPQGEVGPKGDRGLVGLTGSTGDKGERGSLIDGEGHILHGPPGPKGDQGISGSRGPKGDPGLDGVDGIMGLPGFKGEAGPRGILGEVGDPGPMGMKGSKGDMGPMGTRGQMGYDGQKGRKGETGIMGHRGVPGSTGPFGPKGIKGDQGKRGEVGYPGLTGSSGPPGVPGTPGRDGMKGQKGERRIYVLPGGSVPPTEYSSLIPSDSNPTTKPANIEPEKMFKIYEPIVKSQCRLTNISSPREIHAMSRSYGAWMKDTSINSRHPDMIWVTMHHRGAILIEYKNLDEMKRRRLSATFALPFQWDGAGHVVYNGSFYYHHLNKDYIIRYDLTTGSIIERAHVPSLGYASDDLFQLSSGYTNVDFAVDENGLWIIYPVTRPGSVGKLTVSKLDPESLEIITTITTDHNFESTANAFIVCGVLYTTKGPHSRPSRVDFAFDLFREVVLEDISMNIQNRHRKTVMLSYNPRDRLLYGWDKGKLLTYDVAIKEYTDD</sequence>
<feature type="compositionally biased region" description="Polar residues" evidence="4">
    <location>
        <begin position="466"/>
        <end position="483"/>
    </location>
</feature>
<dbReference type="OMA" id="DAFIICG"/>
<feature type="region of interest" description="Disordered" evidence="4">
    <location>
        <begin position="629"/>
        <end position="648"/>
    </location>
</feature>
<dbReference type="AlphaFoldDB" id="A0A7M7SUH4"/>
<feature type="compositionally biased region" description="Polar residues" evidence="4">
    <location>
        <begin position="322"/>
        <end position="337"/>
    </location>
</feature>
<feature type="region of interest" description="Disordered" evidence="4">
    <location>
        <begin position="314"/>
        <end position="337"/>
    </location>
</feature>
<dbReference type="CTD" id="583083"/>
<dbReference type="OrthoDB" id="8626508at2759"/>
<evidence type="ECO:0000313" key="7">
    <source>
        <dbReference type="EnsemblMetazoa" id="XP_030832127"/>
    </source>
</evidence>
<accession>A0A7M7SUH4</accession>
<dbReference type="InParanoid" id="A0A7M7SUH4"/>
<feature type="region of interest" description="Disordered" evidence="4">
    <location>
        <begin position="576"/>
        <end position="600"/>
    </location>
</feature>
<keyword evidence="5" id="KW-0812">Transmembrane</keyword>
<feature type="compositionally biased region" description="Polar residues" evidence="4">
    <location>
        <begin position="738"/>
        <end position="753"/>
    </location>
</feature>
<dbReference type="PANTHER" id="PTHR23192">
    <property type="entry name" value="OLFACTOMEDIN-RELATED"/>
    <property type="match status" value="1"/>
</dbReference>
<feature type="transmembrane region" description="Helical" evidence="5">
    <location>
        <begin position="17"/>
        <end position="37"/>
    </location>
</feature>
<dbReference type="EnsemblMetazoa" id="XM_030976267">
    <property type="protein sequence ID" value="XP_030832127"/>
    <property type="gene ID" value="GeneID_583083"/>
</dbReference>
<dbReference type="GO" id="GO:0007165">
    <property type="term" value="P:signal transduction"/>
    <property type="evidence" value="ECO:0000318"/>
    <property type="project" value="GO_Central"/>
</dbReference>
<keyword evidence="5" id="KW-0472">Membrane</keyword>
<keyword evidence="2" id="KW-0964">Secreted</keyword>
<feature type="domain" description="Olfactomedin-like" evidence="6">
    <location>
        <begin position="772"/>
        <end position="1028"/>
    </location>
</feature>
<feature type="compositionally biased region" description="Basic and acidic residues" evidence="4">
    <location>
        <begin position="715"/>
        <end position="726"/>
    </location>
</feature>
<organism evidence="7 8">
    <name type="scientific">Strongylocentrotus purpuratus</name>
    <name type="common">Purple sea urchin</name>
    <dbReference type="NCBI Taxonomy" id="7668"/>
    <lineage>
        <taxon>Eukaryota</taxon>
        <taxon>Metazoa</taxon>
        <taxon>Echinodermata</taxon>
        <taxon>Eleutherozoa</taxon>
        <taxon>Echinozoa</taxon>
        <taxon>Echinoidea</taxon>
        <taxon>Euechinoidea</taxon>
        <taxon>Echinacea</taxon>
        <taxon>Camarodonta</taxon>
        <taxon>Echinidea</taxon>
        <taxon>Strongylocentrotidae</taxon>
        <taxon>Strongylocentrotus</taxon>
    </lineage>
</organism>
<dbReference type="InterPro" id="IPR008160">
    <property type="entry name" value="Collagen"/>
</dbReference>
<feature type="region of interest" description="Disordered" evidence="4">
    <location>
        <begin position="181"/>
        <end position="249"/>
    </location>
</feature>
<evidence type="ECO:0000256" key="2">
    <source>
        <dbReference type="ARBA" id="ARBA00022525"/>
    </source>
</evidence>
<feature type="region of interest" description="Disordered" evidence="4">
    <location>
        <begin position="695"/>
        <end position="755"/>
    </location>
</feature>
<dbReference type="PANTHER" id="PTHR23192:SF85">
    <property type="entry name" value="GLIOMEDIN"/>
    <property type="match status" value="1"/>
</dbReference>
<dbReference type="Proteomes" id="UP000007110">
    <property type="component" value="Unassembled WGS sequence"/>
</dbReference>
<protein>
    <recommendedName>
        <fullName evidence="6">Olfactomedin-like domain-containing protein</fullName>
    </recommendedName>
</protein>
<keyword evidence="5" id="KW-1133">Transmembrane helix</keyword>
<reference evidence="7" key="2">
    <citation type="submission" date="2021-01" db="UniProtKB">
        <authorList>
            <consortium name="EnsemblMetazoa"/>
        </authorList>
    </citation>
    <scope>IDENTIFICATION</scope>
</reference>
<feature type="compositionally biased region" description="Basic and acidic residues" evidence="4">
    <location>
        <begin position="207"/>
        <end position="218"/>
    </location>
</feature>
<evidence type="ECO:0000313" key="8">
    <source>
        <dbReference type="Proteomes" id="UP000007110"/>
    </source>
</evidence>
<dbReference type="Pfam" id="PF01391">
    <property type="entry name" value="Collagen"/>
    <property type="match status" value="3"/>
</dbReference>
<evidence type="ECO:0000256" key="4">
    <source>
        <dbReference type="SAM" id="MobiDB-lite"/>
    </source>
</evidence>
<comment type="subcellular location">
    <subcellularLocation>
        <location evidence="1">Secreted</location>
    </subcellularLocation>
</comment>
<name>A0A7M7SUH4_STRPU</name>
<dbReference type="PROSITE" id="PS51132">
    <property type="entry name" value="OLF"/>
    <property type="match status" value="1"/>
</dbReference>
<evidence type="ECO:0000256" key="1">
    <source>
        <dbReference type="ARBA" id="ARBA00004613"/>
    </source>
</evidence>
<proteinExistence type="predicted"/>
<dbReference type="InterPro" id="IPR003112">
    <property type="entry name" value="Olfac-like_dom"/>
</dbReference>
<dbReference type="RefSeq" id="XP_030832127.1">
    <property type="nucleotide sequence ID" value="XM_030976267.1"/>
</dbReference>
<keyword evidence="8" id="KW-1185">Reference proteome</keyword>
<evidence type="ECO:0000256" key="5">
    <source>
        <dbReference type="SAM" id="Phobius"/>
    </source>
</evidence>
<feature type="compositionally biased region" description="Low complexity" evidence="4">
    <location>
        <begin position="696"/>
        <end position="705"/>
    </location>
</feature>
<dbReference type="GO" id="GO:0005615">
    <property type="term" value="C:extracellular space"/>
    <property type="evidence" value="ECO:0000318"/>
    <property type="project" value="GO_Central"/>
</dbReference>
<feature type="compositionally biased region" description="Basic and acidic residues" evidence="4">
    <location>
        <begin position="225"/>
        <end position="236"/>
    </location>
</feature>